<dbReference type="PANTHER" id="PTHR31776:SF26">
    <property type="entry name" value="SECRETED ARABINOSIDASE"/>
    <property type="match status" value="1"/>
</dbReference>
<dbReference type="InterPro" id="IPR008979">
    <property type="entry name" value="Galactose-bd-like_sf"/>
</dbReference>
<evidence type="ECO:0000313" key="10">
    <source>
        <dbReference type="Proteomes" id="UP000280501"/>
    </source>
</evidence>
<dbReference type="PROSITE" id="PS51318">
    <property type="entry name" value="TAT"/>
    <property type="match status" value="1"/>
</dbReference>
<dbReference type="InterPro" id="IPR006311">
    <property type="entry name" value="TAT_signal"/>
</dbReference>
<evidence type="ECO:0000256" key="1">
    <source>
        <dbReference type="ARBA" id="ARBA00001462"/>
    </source>
</evidence>
<feature type="signal peptide" evidence="7">
    <location>
        <begin position="1"/>
        <end position="32"/>
    </location>
</feature>
<proteinExistence type="inferred from homology"/>
<dbReference type="SUPFAM" id="SSF49899">
    <property type="entry name" value="Concanavalin A-like lectins/glucanases"/>
    <property type="match status" value="1"/>
</dbReference>
<dbReference type="CDD" id="cd08983">
    <property type="entry name" value="GH43_Bt3655-like"/>
    <property type="match status" value="1"/>
</dbReference>
<dbReference type="SUPFAM" id="SSF75005">
    <property type="entry name" value="Arabinanase/levansucrase/invertase"/>
    <property type="match status" value="2"/>
</dbReference>
<accession>A0A3N4YWH8</accession>
<evidence type="ECO:0000256" key="4">
    <source>
        <dbReference type="ARBA" id="ARBA00022729"/>
    </source>
</evidence>
<dbReference type="Pfam" id="PF22848">
    <property type="entry name" value="ASD1_dom"/>
    <property type="match status" value="1"/>
</dbReference>
<dbReference type="InterPro" id="IPR013780">
    <property type="entry name" value="Glyco_hydro_b"/>
</dbReference>
<dbReference type="Gene3D" id="2.60.40.1180">
    <property type="entry name" value="Golgi alpha-mannosidase II"/>
    <property type="match status" value="1"/>
</dbReference>
<dbReference type="Gene3D" id="2.60.120.260">
    <property type="entry name" value="Galactose-binding domain-like"/>
    <property type="match status" value="1"/>
</dbReference>
<dbReference type="PANTHER" id="PTHR31776">
    <property type="entry name" value="ALPHA-L-ARABINOFURANOSIDASE 1"/>
    <property type="match status" value="1"/>
</dbReference>
<keyword evidence="4 7" id="KW-0732">Signal</keyword>
<keyword evidence="10" id="KW-1185">Reference proteome</keyword>
<dbReference type="AlphaFoldDB" id="A0A3N4YWH8"/>
<comment type="similarity">
    <text evidence="2">Belongs to the glycosyl hydrolase 51 family.</text>
</comment>
<dbReference type="InterPro" id="IPR055235">
    <property type="entry name" value="ASD1_cat"/>
</dbReference>
<sequence>MYTHPPGRSRRVWLAGALTLGLLAPAAAVAVAAPDDQAGTTSATAADGEYAGYFFPYFTGESTADGETVSFAVSDGPDPLSWTTLNADAPVLTSDLGTEGLRDPFVIRKADGSGFVVLATDLRIYGGGSFGDAQETGSRSIMIWESPDLVNWSEQREVVLAPENAGNLWAPEAFYDADAGEYVVYWASALYPDDVAPEDRDIATSYQRMLYATTTDFVTFSEPRVWIDEKRGDGLGMIDSTIAEEDGVYHRLTKDESYMGMRQESSTDLRLTQGVSDGDGWDLTAERIGFGEPNPWGGEFTGGEGPTMFPSLTDERWFLLQDQPSYHGGEGYMLFETDDLSSGDWTANLDAELPASPRHGSVIPITAEERDGLLAAYPPATPPVTEHTLTIDADAARTAMSDDLYGVFYEDINYAADGGLYAELVRNRSFEFAPTDNASFTGMTAWEVVDGAGGTVEVASERAEWLNDSNRAYLRIEADGPGVGVRNEGYNSGFAIERGGKYDFTVFARSDVRQRLTVSLESADGATTYARKTIRVNGSDTWRQVRTKLRANATVDDARLVVTGGAAGTLRLDMVSLFPRDTWVGPVNGRSVLREDLAQKVADLEPSFLRFPGGCVTNVGTFDTYLESDGQDRRRTYQWKETIGPVEERPTNWNFWGYNQTYGLGYLEYFEFAEDLGAMPLPVLSVGANGCGSTIPEMTDDERIERWVQDTVDLIEFANGDTDTEWGGVRAELGHPEPFGLEYIGLGNEENTRTFEANFPRFRDAIEERYPDVTVISNSGPDDTGARFDELWEFNRDQGVAMVDEHYYNDPAWFLANDDRYDSYDREGPHVFLGEYASRGNQWRNALSEAAYMTGIERNADLVELASYAPMFANEDHVQWSPDMMWFDNDESWGSTSYYTQQMFMTNTGDEVVPSEHTGPEATPPPLSGGVFLSTWLTQAAYDDVVVTDNETGDVLFSDDFSGETWEAQAGAWDVVDGEYVQSDGGAEDARSIIPDAYGKDWTDYTLELNARKLGGGEGFLVGFAAGAADRFYWWNLGGWGNSRQALERADGGRQGEVAAVEGHSLVTGQDYDIKIVVDGRTIEMYLDGELQMTYTEPVTQSLYQVVTTDDETGDLLVKVVNPAGDVARTDVSVAGFEVAGEAEVIEMTGDPAAVNTKARPERVVPTQRTWAVPDDAGPGGFTYDFPPYSITFLRLTEN</sequence>
<evidence type="ECO:0000256" key="7">
    <source>
        <dbReference type="SAM" id="SignalP"/>
    </source>
</evidence>
<dbReference type="GO" id="GO:0046556">
    <property type="term" value="F:alpha-L-arabinofuranosidase activity"/>
    <property type="evidence" value="ECO:0007669"/>
    <property type="project" value="UniProtKB-EC"/>
</dbReference>
<keyword evidence="5" id="KW-0378">Hydrolase</keyword>
<dbReference type="InterPro" id="IPR013320">
    <property type="entry name" value="ConA-like_dom_sf"/>
</dbReference>
<dbReference type="Pfam" id="PF06964">
    <property type="entry name" value="Alpha-L-AF_C"/>
    <property type="match status" value="1"/>
</dbReference>
<dbReference type="SMART" id="SM00813">
    <property type="entry name" value="Alpha-L-AF_C"/>
    <property type="match status" value="1"/>
</dbReference>
<evidence type="ECO:0000256" key="3">
    <source>
        <dbReference type="ARBA" id="ARBA00012670"/>
    </source>
</evidence>
<dbReference type="SUPFAM" id="SSF51011">
    <property type="entry name" value="Glycosyl hydrolase domain"/>
    <property type="match status" value="1"/>
</dbReference>
<dbReference type="Pfam" id="PF02018">
    <property type="entry name" value="CBM_4_9"/>
    <property type="match status" value="1"/>
</dbReference>
<dbReference type="InterPro" id="IPR003305">
    <property type="entry name" value="CenC_carb-bd"/>
</dbReference>
<organism evidence="9 10">
    <name type="scientific">Myceligenerans xiligouense</name>
    <dbReference type="NCBI Taxonomy" id="253184"/>
    <lineage>
        <taxon>Bacteria</taxon>
        <taxon>Bacillati</taxon>
        <taxon>Actinomycetota</taxon>
        <taxon>Actinomycetes</taxon>
        <taxon>Micrococcales</taxon>
        <taxon>Promicromonosporaceae</taxon>
        <taxon>Myceligenerans</taxon>
    </lineage>
</organism>
<comment type="catalytic activity">
    <reaction evidence="1">
        <text>Hydrolysis of terminal non-reducing alpha-L-arabinofuranoside residues in alpha-L-arabinosides.</text>
        <dbReference type="EC" id="3.2.1.55"/>
    </reaction>
</comment>
<evidence type="ECO:0000256" key="6">
    <source>
        <dbReference type="ARBA" id="ARBA00023295"/>
    </source>
</evidence>
<protein>
    <recommendedName>
        <fullName evidence="3">non-reducing end alpha-L-arabinofuranosidase</fullName>
        <ecNumber evidence="3">3.2.1.55</ecNumber>
    </recommendedName>
</protein>
<feature type="chain" id="PRO_5017989961" description="non-reducing end alpha-L-arabinofuranosidase" evidence="7">
    <location>
        <begin position="33"/>
        <end position="1199"/>
    </location>
</feature>
<evidence type="ECO:0000259" key="8">
    <source>
        <dbReference type="SMART" id="SM00813"/>
    </source>
</evidence>
<dbReference type="InterPro" id="IPR051563">
    <property type="entry name" value="Glycosyl_Hydrolase_51"/>
</dbReference>
<keyword evidence="6" id="KW-0326">Glycosidase</keyword>
<name>A0A3N4YWH8_9MICO</name>
<dbReference type="EC" id="3.2.1.55" evidence="3"/>
<dbReference type="EMBL" id="RKQZ01000001">
    <property type="protein sequence ID" value="RPF23010.1"/>
    <property type="molecule type" value="Genomic_DNA"/>
</dbReference>
<dbReference type="InterPro" id="IPR017853">
    <property type="entry name" value="GH"/>
</dbReference>
<evidence type="ECO:0000313" key="9">
    <source>
        <dbReference type="EMBL" id="RPF23010.1"/>
    </source>
</evidence>
<dbReference type="SUPFAM" id="SSF51445">
    <property type="entry name" value="(Trans)glycosidases"/>
    <property type="match status" value="1"/>
</dbReference>
<dbReference type="Gene3D" id="3.20.20.80">
    <property type="entry name" value="Glycosidases"/>
    <property type="match status" value="1"/>
</dbReference>
<dbReference type="RefSeq" id="WP_211341630.1">
    <property type="nucleotide sequence ID" value="NZ_RKQZ01000001.1"/>
</dbReference>
<comment type="caution">
    <text evidence="9">The sequence shown here is derived from an EMBL/GenBank/DDBJ whole genome shotgun (WGS) entry which is preliminary data.</text>
</comment>
<dbReference type="Gene3D" id="2.115.10.20">
    <property type="entry name" value="Glycosyl hydrolase domain, family 43"/>
    <property type="match status" value="1"/>
</dbReference>
<feature type="domain" description="Alpha-L-arabinofuranosidase C-terminal" evidence="8">
    <location>
        <begin position="834"/>
        <end position="1190"/>
    </location>
</feature>
<dbReference type="InterPro" id="IPR010720">
    <property type="entry name" value="Alpha-L-AF_C"/>
</dbReference>
<dbReference type="SUPFAM" id="SSF49785">
    <property type="entry name" value="Galactose-binding domain-like"/>
    <property type="match status" value="1"/>
</dbReference>
<evidence type="ECO:0000256" key="2">
    <source>
        <dbReference type="ARBA" id="ARBA00007186"/>
    </source>
</evidence>
<dbReference type="GO" id="GO:0046373">
    <property type="term" value="P:L-arabinose metabolic process"/>
    <property type="evidence" value="ECO:0007669"/>
    <property type="project" value="InterPro"/>
</dbReference>
<dbReference type="Proteomes" id="UP000280501">
    <property type="component" value="Unassembled WGS sequence"/>
</dbReference>
<gene>
    <name evidence="9" type="ORF">EDD34_3689</name>
</gene>
<dbReference type="InterPro" id="IPR023296">
    <property type="entry name" value="Glyco_hydro_beta-prop_sf"/>
</dbReference>
<reference evidence="9 10" key="1">
    <citation type="submission" date="2018-11" db="EMBL/GenBank/DDBJ databases">
        <title>Sequencing the genomes of 1000 actinobacteria strains.</title>
        <authorList>
            <person name="Klenk H.-P."/>
        </authorList>
    </citation>
    <scope>NUCLEOTIDE SEQUENCE [LARGE SCALE GENOMIC DNA]</scope>
    <source>
        <strain evidence="9 10">DSM 15700</strain>
    </source>
</reference>
<evidence type="ECO:0000256" key="5">
    <source>
        <dbReference type="ARBA" id="ARBA00022801"/>
    </source>
</evidence>